<reference evidence="1 2" key="1">
    <citation type="submission" date="2023-04" db="EMBL/GenBank/DDBJ databases">
        <title>Draft genome sequence of acteroides sedimenti strain YN3PY1.</title>
        <authorList>
            <person name="Yoshida N."/>
        </authorList>
    </citation>
    <scope>NUCLEOTIDE SEQUENCE [LARGE SCALE GENOMIC DNA]</scope>
    <source>
        <strain evidence="1 2">YN3PY1</strain>
    </source>
</reference>
<organism evidence="1 2">
    <name type="scientific">Bacteroides sedimenti</name>
    <dbReference type="NCBI Taxonomy" id="2136147"/>
    <lineage>
        <taxon>Bacteria</taxon>
        <taxon>Pseudomonadati</taxon>
        <taxon>Bacteroidota</taxon>
        <taxon>Bacteroidia</taxon>
        <taxon>Bacteroidales</taxon>
        <taxon>Bacteroidaceae</taxon>
        <taxon>Bacteroides</taxon>
    </lineage>
</organism>
<keyword evidence="2" id="KW-1185">Reference proteome</keyword>
<protein>
    <submittedName>
        <fullName evidence="1">Uncharacterized protein</fullName>
    </submittedName>
</protein>
<dbReference type="Proteomes" id="UP001496674">
    <property type="component" value="Chromosome"/>
</dbReference>
<name>A0ABM8IDR1_9BACE</name>
<accession>A0ABM8IDR1</accession>
<dbReference type="EMBL" id="AP028055">
    <property type="protein sequence ID" value="BEG98099.1"/>
    <property type="molecule type" value="Genomic_DNA"/>
</dbReference>
<sequence>MALPLSNITTQLVASAIGVGSSDIGTLCSHAKIFQWSKRKPIIDTVRVKNTGKYWKTSSVDDRVRNGFWIENDSSSPTYAQTKWDYKRIWNNCPGRIGDFRGYIHGTGRGDVIRTVIPGQLTKGSGYTVNMIARGYENLEGGDDVGLTGLQDVFKLDTKYCCLGFRLKNVTESRTVDKFSAQIPDAQAVLHGAQVDFTASEIDTLIGSGGVITGEIFFVEADSWSAGSGFVNPKRWSLKSEDTVQTTFESRQFLASGFSFVTNYSTQTPAKAGARISNSGSAVVTVNSSNKTGGLVSGYYFRARILDGNQVGTNYTYALPNYTLAANSSYTYVIPNFYLDALDGSFVRVEYSTWRGAPDAQDSELIQSNIFEFR</sequence>
<dbReference type="RefSeq" id="WP_353332756.1">
    <property type="nucleotide sequence ID" value="NZ_AP028055.1"/>
</dbReference>
<evidence type="ECO:0000313" key="1">
    <source>
        <dbReference type="EMBL" id="BEG98099.1"/>
    </source>
</evidence>
<evidence type="ECO:0000313" key="2">
    <source>
        <dbReference type="Proteomes" id="UP001496674"/>
    </source>
</evidence>
<proteinExistence type="predicted"/>
<gene>
    <name evidence="1" type="ORF">BSYN_03640</name>
</gene>